<dbReference type="AlphaFoldDB" id="A0A7L7LES2"/>
<evidence type="ECO:0000259" key="2">
    <source>
        <dbReference type="Pfam" id="PF07995"/>
    </source>
</evidence>
<dbReference type="KEGG" id="add:HUW48_23945"/>
<sequence>MAIISTFLNRACFLGALLAIPGLCLSQDIKDPEKTTPNTQPTNAPAIKPLRALRPDIQISHVMTVEPKAVRLLYQAKTGDLWYTTFDGDVYQIKNNKDATPASQKVFSAQEHGIIRLQGAVFLDNTLFLCGNTSVNNGKGTTGRMVRYDLGTPGKPTMTEVFNTVEYGTNKTTFDHGWNALEVSPDGKYIYVNSGARTDHGEVQDNGGLYPNARNGALTGNIFRFPISAKNVLLPNDLVKLKADGYLYAEGIRNAYDLAFDGEGNLFGVSNSPDYDMPEDMFWIREGHHYGFPWVMGGIENPQQYPDWQPSPETDPFINKFAHAWQVRYFHNDPEFPKRPEGVKFTPGVQNLGPDANEYRTNAGKVVDGDQTGITISTFTPHASPLGLLFDKKKVLAKDLKGDGFVIRYSLGARSSLMKPFTEEGADLLHLDLTYNKAADNYFVKTTRLVDGFKEASDAVMVGNEVYVIEYGGRVGGNLWKITLPKDSKAKITEFVSQNNSK</sequence>
<dbReference type="InterPro" id="IPR011042">
    <property type="entry name" value="6-blade_b-propeller_TolB-like"/>
</dbReference>
<dbReference type="EMBL" id="CP055153">
    <property type="protein sequence ID" value="QMU30889.1"/>
    <property type="molecule type" value="Genomic_DNA"/>
</dbReference>
<protein>
    <submittedName>
        <fullName evidence="3">PQQ-dependent sugar dehydrogenase</fullName>
    </submittedName>
</protein>
<accession>A0A7L7LES2</accession>
<proteinExistence type="predicted"/>
<dbReference type="SUPFAM" id="SSF50952">
    <property type="entry name" value="Soluble quinoprotein glucose dehydrogenase"/>
    <property type="match status" value="1"/>
</dbReference>
<dbReference type="Proteomes" id="UP000514509">
    <property type="component" value="Chromosome"/>
</dbReference>
<keyword evidence="1" id="KW-0732">Signal</keyword>
<evidence type="ECO:0000256" key="1">
    <source>
        <dbReference type="SAM" id="SignalP"/>
    </source>
</evidence>
<feature type="signal peptide" evidence="1">
    <location>
        <begin position="1"/>
        <end position="26"/>
    </location>
</feature>
<feature type="chain" id="PRO_5029594710" evidence="1">
    <location>
        <begin position="27"/>
        <end position="502"/>
    </location>
</feature>
<dbReference type="InterPro" id="IPR011041">
    <property type="entry name" value="Quinoprot_gluc/sorb_DH_b-prop"/>
</dbReference>
<keyword evidence="4" id="KW-1185">Reference proteome</keyword>
<dbReference type="Gene3D" id="2.120.10.30">
    <property type="entry name" value="TolB, C-terminal domain"/>
    <property type="match status" value="1"/>
</dbReference>
<evidence type="ECO:0000313" key="4">
    <source>
        <dbReference type="Proteomes" id="UP000514509"/>
    </source>
</evidence>
<feature type="domain" description="Glucose/Sorbosone dehydrogenase" evidence="2">
    <location>
        <begin position="66"/>
        <end position="303"/>
    </location>
</feature>
<evidence type="ECO:0000313" key="3">
    <source>
        <dbReference type="EMBL" id="QMU30889.1"/>
    </source>
</evidence>
<dbReference type="Pfam" id="PF07995">
    <property type="entry name" value="GSDH"/>
    <property type="match status" value="1"/>
</dbReference>
<organism evidence="3 4">
    <name type="scientific">Adhaeribacter radiodurans</name>
    <dbReference type="NCBI Taxonomy" id="2745197"/>
    <lineage>
        <taxon>Bacteria</taxon>
        <taxon>Pseudomonadati</taxon>
        <taxon>Bacteroidota</taxon>
        <taxon>Cytophagia</taxon>
        <taxon>Cytophagales</taxon>
        <taxon>Hymenobacteraceae</taxon>
        <taxon>Adhaeribacter</taxon>
    </lineage>
</organism>
<dbReference type="RefSeq" id="WP_182413331.1">
    <property type="nucleotide sequence ID" value="NZ_CP055153.1"/>
</dbReference>
<reference evidence="3 4" key="2">
    <citation type="submission" date="2020-08" db="EMBL/GenBank/DDBJ databases">
        <title>Adhaeribacter dokdonensis sp. nov., isolated from the rhizosphere of Elymus tsukushiensis, a plant native to the Dokdo Islands, Republic of Korea.</title>
        <authorList>
            <person name="Ghim S.Y."/>
        </authorList>
    </citation>
    <scope>NUCLEOTIDE SEQUENCE [LARGE SCALE GENOMIC DNA]</scope>
    <source>
        <strain evidence="3 4">KUDC8001</strain>
    </source>
</reference>
<dbReference type="InterPro" id="IPR012938">
    <property type="entry name" value="Glc/Sorbosone_DH"/>
</dbReference>
<gene>
    <name evidence="3" type="ORF">HUW48_23945</name>
</gene>
<reference evidence="3 4" key="1">
    <citation type="submission" date="2020-06" db="EMBL/GenBank/DDBJ databases">
        <authorList>
            <person name="Hwang Y.J."/>
        </authorList>
    </citation>
    <scope>NUCLEOTIDE SEQUENCE [LARGE SCALE GENOMIC DNA]</scope>
    <source>
        <strain evidence="3 4">KUDC8001</strain>
    </source>
</reference>
<name>A0A7L7LES2_9BACT</name>